<organism evidence="2 3">
    <name type="scientific">Mucilaginibacter arboris</name>
    <dbReference type="NCBI Taxonomy" id="2682090"/>
    <lineage>
        <taxon>Bacteria</taxon>
        <taxon>Pseudomonadati</taxon>
        <taxon>Bacteroidota</taxon>
        <taxon>Sphingobacteriia</taxon>
        <taxon>Sphingobacteriales</taxon>
        <taxon>Sphingobacteriaceae</taxon>
        <taxon>Mucilaginibacter</taxon>
    </lineage>
</organism>
<protein>
    <submittedName>
        <fullName evidence="2">Uncharacterized protein</fullName>
    </submittedName>
</protein>
<evidence type="ECO:0000256" key="1">
    <source>
        <dbReference type="SAM" id="SignalP"/>
    </source>
</evidence>
<proteinExistence type="predicted"/>
<keyword evidence="1" id="KW-0732">Signal</keyword>
<feature type="chain" id="PRO_5029482876" evidence="1">
    <location>
        <begin position="20"/>
        <end position="231"/>
    </location>
</feature>
<comment type="caution">
    <text evidence="2">The sequence shown here is derived from an EMBL/GenBank/DDBJ whole genome shotgun (WGS) entry which is preliminary data.</text>
</comment>
<accession>A0A7K1STM5</accession>
<gene>
    <name evidence="2" type="ORF">GO621_03825</name>
</gene>
<evidence type="ECO:0000313" key="3">
    <source>
        <dbReference type="Proteomes" id="UP000462014"/>
    </source>
</evidence>
<evidence type="ECO:0000313" key="2">
    <source>
        <dbReference type="EMBL" id="MVN20662.1"/>
    </source>
</evidence>
<dbReference type="RefSeq" id="WP_157564358.1">
    <property type="nucleotide sequence ID" value="NZ_WPIK01000003.1"/>
</dbReference>
<dbReference type="EMBL" id="WPIK01000003">
    <property type="protein sequence ID" value="MVN20662.1"/>
    <property type="molecule type" value="Genomic_DNA"/>
</dbReference>
<dbReference type="Proteomes" id="UP000462014">
    <property type="component" value="Unassembled WGS sequence"/>
</dbReference>
<dbReference type="AlphaFoldDB" id="A0A7K1STM5"/>
<name>A0A7K1STM5_9SPHI</name>
<reference evidence="2 3" key="1">
    <citation type="submission" date="2019-12" db="EMBL/GenBank/DDBJ databases">
        <title>Mucilaginibacter sp. HMF7410 genome sequencing and assembly.</title>
        <authorList>
            <person name="Kang H."/>
            <person name="Cha I."/>
            <person name="Kim H."/>
            <person name="Joh K."/>
        </authorList>
    </citation>
    <scope>NUCLEOTIDE SEQUENCE [LARGE SCALE GENOMIC DNA]</scope>
    <source>
        <strain evidence="2 3">HMF7410</strain>
    </source>
</reference>
<keyword evidence="3" id="KW-1185">Reference proteome</keyword>
<feature type="signal peptide" evidence="1">
    <location>
        <begin position="1"/>
        <end position="19"/>
    </location>
</feature>
<sequence length="231" mass="25004">MRAVILSFLFLTIAFSASAQLGLNQWDDGYYYDSNGKKVIGQIVVNPSGRSPENSEGFILFRKDKGEEKDRLSASMIRSFVAGKDSFTVAHAPRSEDWTGKRIDFVKVLVDEPLKLYATTGDGNGNGGGMRPGIRPSFGIGGGSFGGGMGGGLGINLGGGRGGGGRGKSAYFYGDNPNSLTELKRDNFIPIMTEIMASEPEIVEKIKNKKYKYGNMDQLVLDFYKLKETGK</sequence>